<evidence type="ECO:0000256" key="2">
    <source>
        <dbReference type="ARBA" id="ARBA00023043"/>
    </source>
</evidence>
<dbReference type="InterPro" id="IPR002110">
    <property type="entry name" value="Ankyrin_rpt"/>
</dbReference>
<name>A0A395RE54_FUSSP</name>
<dbReference type="PANTHER" id="PTHR24198">
    <property type="entry name" value="ANKYRIN REPEAT AND PROTEIN KINASE DOMAIN-CONTAINING PROTEIN"/>
    <property type="match status" value="1"/>
</dbReference>
<dbReference type="SMART" id="SM00248">
    <property type="entry name" value="ANK"/>
    <property type="match status" value="5"/>
</dbReference>
<evidence type="ECO:0000256" key="3">
    <source>
        <dbReference type="PROSITE-ProRule" id="PRU00023"/>
    </source>
</evidence>
<feature type="repeat" description="ANK" evidence="3">
    <location>
        <begin position="438"/>
        <end position="471"/>
    </location>
</feature>
<evidence type="ECO:0000313" key="5">
    <source>
        <dbReference type="Proteomes" id="UP000266152"/>
    </source>
</evidence>
<dbReference type="Gene3D" id="1.25.40.20">
    <property type="entry name" value="Ankyrin repeat-containing domain"/>
    <property type="match status" value="1"/>
</dbReference>
<dbReference type="PROSITE" id="PS50088">
    <property type="entry name" value="ANK_REPEAT"/>
    <property type="match status" value="2"/>
</dbReference>
<dbReference type="PANTHER" id="PTHR24198:SF165">
    <property type="entry name" value="ANKYRIN REPEAT-CONTAINING PROTEIN-RELATED"/>
    <property type="match status" value="1"/>
</dbReference>
<evidence type="ECO:0000313" key="4">
    <source>
        <dbReference type="EMBL" id="RGP58391.1"/>
    </source>
</evidence>
<keyword evidence="5" id="KW-1185">Reference proteome</keyword>
<keyword evidence="2 3" id="KW-0040">ANK repeat</keyword>
<keyword evidence="1" id="KW-0677">Repeat</keyword>
<protein>
    <submittedName>
        <fullName evidence="4">Ankyrin repeat domain-containing protein 44</fullName>
    </submittedName>
</protein>
<dbReference type="PROSITE" id="PS50297">
    <property type="entry name" value="ANK_REP_REGION"/>
    <property type="match status" value="2"/>
</dbReference>
<dbReference type="AlphaFoldDB" id="A0A395RE54"/>
<feature type="repeat" description="ANK" evidence="3">
    <location>
        <begin position="357"/>
        <end position="389"/>
    </location>
</feature>
<sequence>MAEAIGLVASVASLLDLALKLSNALHDLQFQIRKAPDLIQSLENETEAIRLVLTHVESTTRTTAAAQLGNSDSAAIISDLEVELGKSEAVLKQLGSFIDSLKNETPALQRFKWARDRAKGTELRSKLKESRIRIGELQLAYSNSSLTRMELVLQDIQLIQHRQHVITSSLGACVSDTRNQVIAHHNTAIRNQADIITAVEALQTTIPRLPPDWLESISNQLATAISNVHPRIPEGPPPTVAERQSALNRMDPGGQCLFEAQGGNTAVSRHRTHQEESFAVIPSPLRHSTLVIKLKHAIPLKLHSEVEGLIQVSQCLEDLELSFIHKIVVKRCPIDLAPVLKTGRADIVSQINAQDRFGMTPLMYAVVLGDTKAVDVLIKAGASVHKTTPFGHTMLYYASSLPPSACAALLDLFLAAGANAHATFPSGWSVLHSAAIYDNTTMMHRMIQEGNSEKVVRLLHDKGVDLNVLADNGLSPLGVAIQANAPDTQLALLELGANYLLTGDWGTIFHLAAYWSNEVTFRTLSSVKLQGLDIHARNAKGLTATSLFEDRYDMTDQLAIAFHQLKDSIRSQSLEEHKGEDEVGDDDIFFDAFEV</sequence>
<dbReference type="STRING" id="5514.A0A395RE54"/>
<dbReference type="InterPro" id="IPR036770">
    <property type="entry name" value="Ankyrin_rpt-contain_sf"/>
</dbReference>
<proteinExistence type="predicted"/>
<evidence type="ECO:0000256" key="1">
    <source>
        <dbReference type="ARBA" id="ARBA00022737"/>
    </source>
</evidence>
<dbReference type="EMBL" id="PXOF01000299">
    <property type="protein sequence ID" value="RGP58391.1"/>
    <property type="molecule type" value="Genomic_DNA"/>
</dbReference>
<dbReference type="SUPFAM" id="SSF48403">
    <property type="entry name" value="Ankyrin repeat"/>
    <property type="match status" value="1"/>
</dbReference>
<dbReference type="Proteomes" id="UP000266152">
    <property type="component" value="Unassembled WGS sequence"/>
</dbReference>
<reference evidence="4 5" key="1">
    <citation type="journal article" date="2018" name="PLoS Pathog.">
        <title>Evolution of structural diversity of trichothecenes, a family of toxins produced by plant pathogenic and entomopathogenic fungi.</title>
        <authorList>
            <person name="Proctor R.H."/>
            <person name="McCormick S.P."/>
            <person name="Kim H.S."/>
            <person name="Cardoza R.E."/>
            <person name="Stanley A.M."/>
            <person name="Lindo L."/>
            <person name="Kelly A."/>
            <person name="Brown D.W."/>
            <person name="Lee T."/>
            <person name="Vaughan M.M."/>
            <person name="Alexander N.J."/>
            <person name="Busman M."/>
            <person name="Gutierrez S."/>
        </authorList>
    </citation>
    <scope>NUCLEOTIDE SEQUENCE [LARGE SCALE GENOMIC DNA]</scope>
    <source>
        <strain evidence="4 5">NRRL 3299</strain>
    </source>
</reference>
<organism evidence="4 5">
    <name type="scientific">Fusarium sporotrichioides</name>
    <dbReference type="NCBI Taxonomy" id="5514"/>
    <lineage>
        <taxon>Eukaryota</taxon>
        <taxon>Fungi</taxon>
        <taxon>Dikarya</taxon>
        <taxon>Ascomycota</taxon>
        <taxon>Pezizomycotina</taxon>
        <taxon>Sordariomycetes</taxon>
        <taxon>Hypocreomycetidae</taxon>
        <taxon>Hypocreales</taxon>
        <taxon>Nectriaceae</taxon>
        <taxon>Fusarium</taxon>
    </lineage>
</organism>
<dbReference type="Pfam" id="PF12796">
    <property type="entry name" value="Ank_2"/>
    <property type="match status" value="1"/>
</dbReference>
<gene>
    <name evidence="4" type="ORF">FSPOR_11892</name>
</gene>
<accession>A0A395RE54</accession>
<comment type="caution">
    <text evidence="4">The sequence shown here is derived from an EMBL/GenBank/DDBJ whole genome shotgun (WGS) entry which is preliminary data.</text>
</comment>